<accession>A0A074YLI5</accession>
<dbReference type="Proteomes" id="UP000030641">
    <property type="component" value="Unassembled WGS sequence"/>
</dbReference>
<dbReference type="InParanoid" id="A0A074YLI5"/>
<sequence length="74" mass="8604">MAEGLEFVSTMISRYQLVEKMYLSDESENKDKLKDEIVKLYVAILRYLGIANSYYGKSKYSEWCGVFAVNSHSY</sequence>
<keyword evidence="2" id="KW-1185">Reference proteome</keyword>
<gene>
    <name evidence="1" type="ORF">AUEXF2481DRAFT_37080</name>
</gene>
<dbReference type="GeneID" id="25365761"/>
<organism evidence="1 2">
    <name type="scientific">Aureobasidium subglaciale (strain EXF-2481)</name>
    <name type="common">Aureobasidium pullulans var. subglaciale</name>
    <dbReference type="NCBI Taxonomy" id="1043005"/>
    <lineage>
        <taxon>Eukaryota</taxon>
        <taxon>Fungi</taxon>
        <taxon>Dikarya</taxon>
        <taxon>Ascomycota</taxon>
        <taxon>Pezizomycotina</taxon>
        <taxon>Dothideomycetes</taxon>
        <taxon>Dothideomycetidae</taxon>
        <taxon>Dothideales</taxon>
        <taxon>Saccotheciaceae</taxon>
        <taxon>Aureobasidium</taxon>
    </lineage>
</organism>
<dbReference type="OrthoDB" id="3925516at2759"/>
<evidence type="ECO:0000313" key="1">
    <source>
        <dbReference type="EMBL" id="KEQ98560.1"/>
    </source>
</evidence>
<proteinExistence type="predicted"/>
<dbReference type="AlphaFoldDB" id="A0A074YLI5"/>
<reference evidence="1 2" key="1">
    <citation type="journal article" date="2014" name="BMC Genomics">
        <title>Genome sequencing of four Aureobasidium pullulans varieties: biotechnological potential, stress tolerance, and description of new species.</title>
        <authorList>
            <person name="Gostin Ar C."/>
            <person name="Ohm R.A."/>
            <person name="Kogej T."/>
            <person name="Sonjak S."/>
            <person name="Turk M."/>
            <person name="Zajc J."/>
            <person name="Zalar P."/>
            <person name="Grube M."/>
            <person name="Sun H."/>
            <person name="Han J."/>
            <person name="Sharma A."/>
            <person name="Chiniquy J."/>
            <person name="Ngan C.Y."/>
            <person name="Lipzen A."/>
            <person name="Barry K."/>
            <person name="Grigoriev I.V."/>
            <person name="Gunde-Cimerman N."/>
        </authorList>
    </citation>
    <scope>NUCLEOTIDE SEQUENCE [LARGE SCALE GENOMIC DNA]</scope>
    <source>
        <strain evidence="1 2">EXF-2481</strain>
    </source>
</reference>
<dbReference type="HOGENOM" id="CLU_2903818_0_0_1"/>
<dbReference type="EMBL" id="KL584752">
    <property type="protein sequence ID" value="KEQ98560.1"/>
    <property type="molecule type" value="Genomic_DNA"/>
</dbReference>
<protein>
    <submittedName>
        <fullName evidence="1">Uncharacterized protein</fullName>
    </submittedName>
</protein>
<name>A0A074YLI5_AURSE</name>
<dbReference type="RefSeq" id="XP_013346896.1">
    <property type="nucleotide sequence ID" value="XM_013491442.1"/>
</dbReference>
<evidence type="ECO:0000313" key="2">
    <source>
        <dbReference type="Proteomes" id="UP000030641"/>
    </source>
</evidence>